<proteinExistence type="predicted"/>
<dbReference type="Proteomes" id="UP000035489">
    <property type="component" value="Unassembled WGS sequence"/>
</dbReference>
<dbReference type="PATRIC" id="fig|1225564.3.peg.5011"/>
<evidence type="ECO:0000256" key="1">
    <source>
        <dbReference type="SAM" id="SignalP"/>
    </source>
</evidence>
<feature type="signal peptide" evidence="1">
    <location>
        <begin position="1"/>
        <end position="19"/>
    </location>
</feature>
<dbReference type="EMBL" id="LCYG01000005">
    <property type="protein sequence ID" value="KLK94765.1"/>
    <property type="molecule type" value="Genomic_DNA"/>
</dbReference>
<comment type="caution">
    <text evidence="2">The sequence shown here is derived from an EMBL/GenBank/DDBJ whole genome shotgun (WGS) entry which is preliminary data.</text>
</comment>
<keyword evidence="1" id="KW-0732">Signal</keyword>
<evidence type="ECO:0000313" key="2">
    <source>
        <dbReference type="EMBL" id="KLK94765.1"/>
    </source>
</evidence>
<dbReference type="STRING" id="1225564.AA309_02065"/>
<gene>
    <name evidence="2" type="ORF">AA309_02065</name>
</gene>
<accession>A0A0H1RHP4</accession>
<feature type="chain" id="PRO_5005199635" evidence="1">
    <location>
        <begin position="20"/>
        <end position="308"/>
    </location>
</feature>
<sequence>MRLLLLTLLFLSSLDTAFAAPTFPPGSRIGLVPADGMTFSRASGIFENASKHASVRFREMKPEEYALLERTITDPNPKGMKVVFQERTTIGGYPAVLVTLNQKSQHGFLLRKWLLAVREPTLTMFIVVQSIETPEGYTDAAIRRMLNSLVARPTVPIEAEMTELPFEIGDRAGFRPVRMDTLQIAMTEGPSDDLYRLDQPVVTVAFTPFKTPGSSVAQGFAERLLKADPDLKEVSIELSQSFQHRGRLRQEIVGQAKDAASGKKLVVLQTLEFGRQGILRIKSVTRPGERDAHFRRFRSFADGIEMKR</sequence>
<protein>
    <submittedName>
        <fullName evidence="2">Uncharacterized protein</fullName>
    </submittedName>
</protein>
<reference evidence="2 3" key="1">
    <citation type="submission" date="2015-05" db="EMBL/GenBank/DDBJ databases">
        <title>Draft genome sequence of Microvirga vignae strain BR3299, a novel nitrogen fixing bacteria isolated from Brazil semi-aired region.</title>
        <authorList>
            <person name="Zilli J.E."/>
            <person name="Passos S.R."/>
            <person name="Leite J."/>
            <person name="Baldani J.I."/>
            <person name="Xavier G.R."/>
            <person name="Rumjaneck N.G."/>
            <person name="Simoes-Araujo J.L."/>
        </authorList>
    </citation>
    <scope>NUCLEOTIDE SEQUENCE [LARGE SCALE GENOMIC DNA]</scope>
    <source>
        <strain evidence="2 3">BR3299</strain>
    </source>
</reference>
<keyword evidence="3" id="KW-1185">Reference proteome</keyword>
<organism evidence="2 3">
    <name type="scientific">Microvirga vignae</name>
    <dbReference type="NCBI Taxonomy" id="1225564"/>
    <lineage>
        <taxon>Bacteria</taxon>
        <taxon>Pseudomonadati</taxon>
        <taxon>Pseudomonadota</taxon>
        <taxon>Alphaproteobacteria</taxon>
        <taxon>Hyphomicrobiales</taxon>
        <taxon>Methylobacteriaceae</taxon>
        <taxon>Microvirga</taxon>
    </lineage>
</organism>
<name>A0A0H1RHP4_9HYPH</name>
<dbReference type="AlphaFoldDB" id="A0A0H1RHP4"/>
<evidence type="ECO:0000313" key="3">
    <source>
        <dbReference type="Proteomes" id="UP000035489"/>
    </source>
</evidence>